<comment type="caution">
    <text evidence="1">The sequence shown here is derived from an EMBL/GenBank/DDBJ whole genome shotgun (WGS) entry which is preliminary data.</text>
</comment>
<evidence type="ECO:0000313" key="2">
    <source>
        <dbReference type="Proteomes" id="UP000319257"/>
    </source>
</evidence>
<dbReference type="EMBL" id="SKBQ01000001">
    <property type="protein sequence ID" value="TPX15990.1"/>
    <property type="molecule type" value="Genomic_DNA"/>
</dbReference>
<accession>A0A507BHG1</accession>
<dbReference type="Proteomes" id="UP000319257">
    <property type="component" value="Unassembled WGS sequence"/>
</dbReference>
<sequence>MATWGTPSGIPPLLLVGTLALRQRRQPAGPALGVQLDVRLEVAVVAVDEAHRQDDPARVRRRRHRADPGPAVAAEAPQERLAGHGLAAGVGAHLALRVAPLDLLGRARREFLSAPSLLHAFAGTATLTVWGGEGENVINIEGGPSFYYLWREEDVGLQGVAAGFLARVAVADDDVLGLDRYAGGDLATTAGPGAFF</sequence>
<proteinExistence type="predicted"/>
<evidence type="ECO:0000313" key="1">
    <source>
        <dbReference type="EMBL" id="TPX15990.1"/>
    </source>
</evidence>
<protein>
    <submittedName>
        <fullName evidence="1">Uncharacterized protein</fullName>
    </submittedName>
</protein>
<reference evidence="1 2" key="1">
    <citation type="submission" date="2019-06" db="EMBL/GenBank/DDBJ databases">
        <title>Draft genome sequence of the filamentous fungus Phialemoniopsis curvata isolated from diesel fuel.</title>
        <authorList>
            <person name="Varaljay V.A."/>
            <person name="Lyon W.J."/>
            <person name="Crouch A.L."/>
            <person name="Drake C.E."/>
            <person name="Hollomon J.M."/>
            <person name="Nadeau L.J."/>
            <person name="Nunn H.S."/>
            <person name="Stevenson B.S."/>
            <person name="Bojanowski C.L."/>
            <person name="Crookes-Goodson W.J."/>
        </authorList>
    </citation>
    <scope>NUCLEOTIDE SEQUENCE [LARGE SCALE GENOMIC DNA]</scope>
    <source>
        <strain evidence="1 2">D216</strain>
    </source>
</reference>
<dbReference type="InParanoid" id="A0A507BHG1"/>
<gene>
    <name evidence="1" type="ORF">E0L32_000324</name>
</gene>
<name>A0A507BHG1_9PEZI</name>
<dbReference type="GeneID" id="41967771"/>
<dbReference type="RefSeq" id="XP_030997701.1">
    <property type="nucleotide sequence ID" value="XM_031137518.1"/>
</dbReference>
<dbReference type="AlphaFoldDB" id="A0A507BHG1"/>
<keyword evidence="2" id="KW-1185">Reference proteome</keyword>
<organism evidence="1 2">
    <name type="scientific">Thyridium curvatum</name>
    <dbReference type="NCBI Taxonomy" id="1093900"/>
    <lineage>
        <taxon>Eukaryota</taxon>
        <taxon>Fungi</taxon>
        <taxon>Dikarya</taxon>
        <taxon>Ascomycota</taxon>
        <taxon>Pezizomycotina</taxon>
        <taxon>Sordariomycetes</taxon>
        <taxon>Sordariomycetidae</taxon>
        <taxon>Thyridiales</taxon>
        <taxon>Thyridiaceae</taxon>
        <taxon>Thyridium</taxon>
    </lineage>
</organism>